<feature type="domain" description="Ig-like" evidence="2">
    <location>
        <begin position="26"/>
        <end position="123"/>
    </location>
</feature>
<dbReference type="InterPro" id="IPR007110">
    <property type="entry name" value="Ig-like_dom"/>
</dbReference>
<evidence type="ECO:0000313" key="4">
    <source>
        <dbReference type="Proteomes" id="UP000694620"/>
    </source>
</evidence>
<reference evidence="3" key="2">
    <citation type="submission" date="2025-08" db="UniProtKB">
        <authorList>
            <consortium name="Ensembl"/>
        </authorList>
    </citation>
    <scope>IDENTIFICATION</scope>
</reference>
<reference evidence="3" key="3">
    <citation type="submission" date="2025-09" db="UniProtKB">
        <authorList>
            <consortium name="Ensembl"/>
        </authorList>
    </citation>
    <scope>IDENTIFICATION</scope>
</reference>
<dbReference type="Pfam" id="PF07686">
    <property type="entry name" value="V-set"/>
    <property type="match status" value="1"/>
</dbReference>
<organism evidence="3 4">
    <name type="scientific">Erpetoichthys calabaricus</name>
    <name type="common">Rope fish</name>
    <name type="synonym">Calamoichthys calabaricus</name>
    <dbReference type="NCBI Taxonomy" id="27687"/>
    <lineage>
        <taxon>Eukaryota</taxon>
        <taxon>Metazoa</taxon>
        <taxon>Chordata</taxon>
        <taxon>Craniata</taxon>
        <taxon>Vertebrata</taxon>
        <taxon>Euteleostomi</taxon>
        <taxon>Actinopterygii</taxon>
        <taxon>Polypteriformes</taxon>
        <taxon>Polypteridae</taxon>
        <taxon>Erpetoichthys</taxon>
    </lineage>
</organism>
<evidence type="ECO:0000256" key="1">
    <source>
        <dbReference type="SAM" id="SignalP"/>
    </source>
</evidence>
<accession>A0A8C4XA93</accession>
<dbReference type="SMART" id="SM00406">
    <property type="entry name" value="IGv"/>
    <property type="match status" value="1"/>
</dbReference>
<dbReference type="Gene3D" id="2.60.40.10">
    <property type="entry name" value="Immunoglobulins"/>
    <property type="match status" value="1"/>
</dbReference>
<feature type="signal peptide" evidence="1">
    <location>
        <begin position="1"/>
        <end position="25"/>
    </location>
</feature>
<dbReference type="SUPFAM" id="SSF48726">
    <property type="entry name" value="Immunoglobulin"/>
    <property type="match status" value="1"/>
</dbReference>
<protein>
    <recommendedName>
        <fullName evidence="2">Ig-like domain-containing protein</fullName>
    </recommendedName>
</protein>
<dbReference type="InterPro" id="IPR013783">
    <property type="entry name" value="Ig-like_fold"/>
</dbReference>
<evidence type="ECO:0000313" key="3">
    <source>
        <dbReference type="Ensembl" id="ENSECRP00000017069.1"/>
    </source>
</evidence>
<name>A0A8C4XA93_ERPCA</name>
<reference evidence="3" key="1">
    <citation type="submission" date="2021-06" db="EMBL/GenBank/DDBJ databases">
        <authorList>
            <consortium name="Wellcome Sanger Institute Data Sharing"/>
        </authorList>
    </citation>
    <scope>NUCLEOTIDE SEQUENCE [LARGE SCALE GENOMIC DNA]</scope>
</reference>
<sequence>MWSASMLDKWMALFCLALWLTYTDGQKVLTQPDVMSVSPGQTASLDCNIQKDESNYVGWQKQVPGSPPKFILRFYHSHSAPDLYGTGFSSSRFTSKASSKIDYQLIISNAEASDSAVYYCETW</sequence>
<dbReference type="CDD" id="cd00099">
    <property type="entry name" value="IgV"/>
    <property type="match status" value="1"/>
</dbReference>
<dbReference type="InterPro" id="IPR013106">
    <property type="entry name" value="Ig_V-set"/>
</dbReference>
<feature type="chain" id="PRO_5034957349" description="Ig-like domain-containing protein" evidence="1">
    <location>
        <begin position="26"/>
        <end position="123"/>
    </location>
</feature>
<dbReference type="PANTHER" id="PTHR23267">
    <property type="entry name" value="IMMUNOGLOBULIN LIGHT CHAIN"/>
    <property type="match status" value="1"/>
</dbReference>
<dbReference type="Proteomes" id="UP000694620">
    <property type="component" value="Chromosome 12"/>
</dbReference>
<keyword evidence="4" id="KW-1185">Reference proteome</keyword>
<proteinExistence type="predicted"/>
<dbReference type="GeneTree" id="ENSGT00940000165634"/>
<dbReference type="InterPro" id="IPR050150">
    <property type="entry name" value="IgV_Light_Chain"/>
</dbReference>
<evidence type="ECO:0000259" key="2">
    <source>
        <dbReference type="PROSITE" id="PS50835"/>
    </source>
</evidence>
<dbReference type="PROSITE" id="PS50835">
    <property type="entry name" value="IG_LIKE"/>
    <property type="match status" value="1"/>
</dbReference>
<dbReference type="InterPro" id="IPR036179">
    <property type="entry name" value="Ig-like_dom_sf"/>
</dbReference>
<keyword evidence="1" id="KW-0732">Signal</keyword>
<dbReference type="Ensembl" id="ENSECRT00000017397.1">
    <property type="protein sequence ID" value="ENSECRP00000017069.1"/>
    <property type="gene ID" value="ENSECRG00000011367.1"/>
</dbReference>
<dbReference type="AlphaFoldDB" id="A0A8C4XA93"/>